<evidence type="ECO:0000313" key="1">
    <source>
        <dbReference type="EMBL" id="MFK2875029.1"/>
    </source>
</evidence>
<proteinExistence type="predicted"/>
<accession>A0ABW8J0A1</accession>
<gene>
    <name evidence="1" type="ORF">ISP13_15920</name>
</gene>
<name>A0ABW8J0A1_9GAMM</name>
<comment type="caution">
    <text evidence="1">The sequence shown here is derived from an EMBL/GenBank/DDBJ whole genome shotgun (WGS) entry which is preliminary data.</text>
</comment>
<evidence type="ECO:0008006" key="3">
    <source>
        <dbReference type="Google" id="ProtNLM"/>
    </source>
</evidence>
<evidence type="ECO:0000313" key="2">
    <source>
        <dbReference type="Proteomes" id="UP001620405"/>
    </source>
</evidence>
<dbReference type="RefSeq" id="WP_284395995.1">
    <property type="nucleotide sequence ID" value="NZ_BSNQ01000003.1"/>
</dbReference>
<organism evidence="1 2">
    <name type="scientific">Dyella lipolytica</name>
    <dbReference type="NCBI Taxonomy" id="1867835"/>
    <lineage>
        <taxon>Bacteria</taxon>
        <taxon>Pseudomonadati</taxon>
        <taxon>Pseudomonadota</taxon>
        <taxon>Gammaproteobacteria</taxon>
        <taxon>Lysobacterales</taxon>
        <taxon>Rhodanobacteraceae</taxon>
        <taxon>Dyella</taxon>
    </lineage>
</organism>
<dbReference type="EMBL" id="JADIKG010000013">
    <property type="protein sequence ID" value="MFK2875029.1"/>
    <property type="molecule type" value="Genomic_DNA"/>
</dbReference>
<reference evidence="1 2" key="1">
    <citation type="submission" date="2020-10" db="EMBL/GenBank/DDBJ databases">
        <title>Phylogeny of dyella-like bacteria.</title>
        <authorList>
            <person name="Fu J."/>
        </authorList>
    </citation>
    <scope>NUCLEOTIDE SEQUENCE [LARGE SCALE GENOMIC DNA]</scope>
    <source>
        <strain evidence="1 2">DHOB07</strain>
    </source>
</reference>
<sequence length="136" mass="15091">MSPLEQRIRKLEDDLYLARTLVLELTGPELHDLLYPPTDLDTPRAAHAWLTAAMGKVLALAEVLTIEEPLCTSQRAVCPLCRGDANDYNRAGPGYKYPEGLRRHLLGANISTQCPVSKIALDLALESARIHAMYPR</sequence>
<protein>
    <recommendedName>
        <fullName evidence="3">Transposase</fullName>
    </recommendedName>
</protein>
<keyword evidence="2" id="KW-1185">Reference proteome</keyword>
<dbReference type="Proteomes" id="UP001620405">
    <property type="component" value="Unassembled WGS sequence"/>
</dbReference>